<keyword evidence="1" id="KW-0812">Transmembrane</keyword>
<reference evidence="2 3" key="1">
    <citation type="journal article" date="2018" name="Sci. Rep.">
        <title>Genomic signatures of local adaptation to the degree of environmental predictability in rotifers.</title>
        <authorList>
            <person name="Franch-Gras L."/>
            <person name="Hahn C."/>
            <person name="Garcia-Roger E.M."/>
            <person name="Carmona M.J."/>
            <person name="Serra M."/>
            <person name="Gomez A."/>
        </authorList>
    </citation>
    <scope>NUCLEOTIDE SEQUENCE [LARGE SCALE GENOMIC DNA]</scope>
    <source>
        <strain evidence="2">HYR1</strain>
    </source>
</reference>
<evidence type="ECO:0000313" key="2">
    <source>
        <dbReference type="EMBL" id="RNA38179.1"/>
    </source>
</evidence>
<name>A0A3M7SR32_BRAPC</name>
<dbReference type="AlphaFoldDB" id="A0A3M7SR32"/>
<organism evidence="2 3">
    <name type="scientific">Brachionus plicatilis</name>
    <name type="common">Marine rotifer</name>
    <name type="synonym">Brachionus muelleri</name>
    <dbReference type="NCBI Taxonomy" id="10195"/>
    <lineage>
        <taxon>Eukaryota</taxon>
        <taxon>Metazoa</taxon>
        <taxon>Spiralia</taxon>
        <taxon>Gnathifera</taxon>
        <taxon>Rotifera</taxon>
        <taxon>Eurotatoria</taxon>
        <taxon>Monogononta</taxon>
        <taxon>Pseudotrocha</taxon>
        <taxon>Ploima</taxon>
        <taxon>Brachionidae</taxon>
        <taxon>Brachionus</taxon>
    </lineage>
</organism>
<evidence type="ECO:0000313" key="3">
    <source>
        <dbReference type="Proteomes" id="UP000276133"/>
    </source>
</evidence>
<accession>A0A3M7SR32</accession>
<keyword evidence="1" id="KW-0472">Membrane</keyword>
<evidence type="ECO:0000256" key="1">
    <source>
        <dbReference type="SAM" id="Phobius"/>
    </source>
</evidence>
<proteinExistence type="predicted"/>
<keyword evidence="1" id="KW-1133">Transmembrane helix</keyword>
<feature type="transmembrane region" description="Helical" evidence="1">
    <location>
        <begin position="30"/>
        <end position="52"/>
    </location>
</feature>
<dbReference type="Proteomes" id="UP000276133">
    <property type="component" value="Unassembled WGS sequence"/>
</dbReference>
<dbReference type="EMBL" id="REGN01000910">
    <property type="protein sequence ID" value="RNA38179.1"/>
    <property type="molecule type" value="Genomic_DNA"/>
</dbReference>
<sequence length="84" mass="10122">MIYTFYKPVSFSSISRAQLSPLKLNILTSLIYICNIRYMWIYFKAAFFIYHLKIRRDFYQKICVNEKLASKYLQCTHRQPVLVA</sequence>
<keyword evidence="3" id="KW-1185">Reference proteome</keyword>
<comment type="caution">
    <text evidence="2">The sequence shown here is derived from an EMBL/GenBank/DDBJ whole genome shotgun (WGS) entry which is preliminary data.</text>
</comment>
<protein>
    <submittedName>
        <fullName evidence="2">Uncharacterized protein</fullName>
    </submittedName>
</protein>
<gene>
    <name evidence="2" type="ORF">BpHYR1_024621</name>
</gene>